<evidence type="ECO:0000256" key="5">
    <source>
        <dbReference type="ARBA" id="ARBA00022692"/>
    </source>
</evidence>
<evidence type="ECO:0000256" key="4">
    <source>
        <dbReference type="ARBA" id="ARBA00022670"/>
    </source>
</evidence>
<dbReference type="InterPro" id="IPR041489">
    <property type="entry name" value="PDZ_6"/>
</dbReference>
<keyword evidence="7 11" id="KW-0862">Zinc</keyword>
<dbReference type="InterPro" id="IPR008915">
    <property type="entry name" value="Peptidase_M50"/>
</dbReference>
<dbReference type="PANTHER" id="PTHR42837:SF2">
    <property type="entry name" value="MEMBRANE METALLOPROTEASE ARASP2, CHLOROPLASTIC-RELATED"/>
    <property type="match status" value="1"/>
</dbReference>
<evidence type="ECO:0000313" key="14">
    <source>
        <dbReference type="Proteomes" id="UP000177817"/>
    </source>
</evidence>
<dbReference type="Proteomes" id="UP000177817">
    <property type="component" value="Unassembled WGS sequence"/>
</dbReference>
<comment type="caution">
    <text evidence="13">The sequence shown here is derived from an EMBL/GenBank/DDBJ whole genome shotgun (WGS) entry which is preliminary data.</text>
</comment>
<evidence type="ECO:0000256" key="6">
    <source>
        <dbReference type="ARBA" id="ARBA00022801"/>
    </source>
</evidence>
<keyword evidence="8 11" id="KW-1133">Transmembrane helix</keyword>
<evidence type="ECO:0000259" key="12">
    <source>
        <dbReference type="SMART" id="SM00228"/>
    </source>
</evidence>
<feature type="transmembrane region" description="Helical" evidence="11">
    <location>
        <begin position="331"/>
        <end position="350"/>
    </location>
</feature>
<dbReference type="EMBL" id="MHKK01000019">
    <property type="protein sequence ID" value="OGY90038.1"/>
    <property type="molecule type" value="Genomic_DNA"/>
</dbReference>
<protein>
    <recommendedName>
        <fullName evidence="11">Zinc metalloprotease</fullName>
        <ecNumber evidence="11">3.4.24.-</ecNumber>
    </recommendedName>
</protein>
<evidence type="ECO:0000256" key="9">
    <source>
        <dbReference type="ARBA" id="ARBA00023049"/>
    </source>
</evidence>
<feature type="transmembrane region" description="Helical" evidence="11">
    <location>
        <begin position="91"/>
        <end position="115"/>
    </location>
</feature>
<evidence type="ECO:0000256" key="3">
    <source>
        <dbReference type="ARBA" id="ARBA00007931"/>
    </source>
</evidence>
<evidence type="ECO:0000256" key="7">
    <source>
        <dbReference type="ARBA" id="ARBA00022833"/>
    </source>
</evidence>
<evidence type="ECO:0000256" key="2">
    <source>
        <dbReference type="ARBA" id="ARBA00004141"/>
    </source>
</evidence>
<evidence type="ECO:0000256" key="1">
    <source>
        <dbReference type="ARBA" id="ARBA00001947"/>
    </source>
</evidence>
<comment type="similarity">
    <text evidence="3 11">Belongs to the peptidase M50B family.</text>
</comment>
<organism evidence="13 14">
    <name type="scientific">Candidatus Komeilibacteria bacterium RIFCSPHIGHO2_01_FULL_52_14</name>
    <dbReference type="NCBI Taxonomy" id="1798549"/>
    <lineage>
        <taxon>Bacteria</taxon>
        <taxon>Candidatus Komeiliibacteriota</taxon>
    </lineage>
</organism>
<evidence type="ECO:0000256" key="10">
    <source>
        <dbReference type="ARBA" id="ARBA00023136"/>
    </source>
</evidence>
<dbReference type="SUPFAM" id="SSF50156">
    <property type="entry name" value="PDZ domain-like"/>
    <property type="match status" value="1"/>
</dbReference>
<reference evidence="13 14" key="1">
    <citation type="journal article" date="2016" name="Nat. Commun.">
        <title>Thousands of microbial genomes shed light on interconnected biogeochemical processes in an aquifer system.</title>
        <authorList>
            <person name="Anantharaman K."/>
            <person name="Brown C.T."/>
            <person name="Hug L.A."/>
            <person name="Sharon I."/>
            <person name="Castelle C.J."/>
            <person name="Probst A.J."/>
            <person name="Thomas B.C."/>
            <person name="Singh A."/>
            <person name="Wilkins M.J."/>
            <person name="Karaoz U."/>
            <person name="Brodie E.L."/>
            <person name="Williams K.H."/>
            <person name="Hubbard S.S."/>
            <person name="Banfield J.F."/>
        </authorList>
    </citation>
    <scope>NUCLEOTIDE SEQUENCE [LARGE SCALE GENOMIC DNA]</scope>
</reference>
<gene>
    <name evidence="13" type="ORF">A2677_01070</name>
</gene>
<keyword evidence="9 11" id="KW-0482">Metalloprotease</keyword>
<keyword evidence="5 11" id="KW-0812">Transmembrane</keyword>
<dbReference type="AlphaFoldDB" id="A0A1G2BLE6"/>
<keyword evidence="6 11" id="KW-0378">Hydrolase</keyword>
<dbReference type="GO" id="GO:0016020">
    <property type="term" value="C:membrane"/>
    <property type="evidence" value="ECO:0007669"/>
    <property type="project" value="UniProtKB-SubCell"/>
</dbReference>
<evidence type="ECO:0000256" key="11">
    <source>
        <dbReference type="RuleBase" id="RU362031"/>
    </source>
</evidence>
<dbReference type="NCBIfam" id="TIGR00054">
    <property type="entry name" value="RIP metalloprotease RseP"/>
    <property type="match status" value="1"/>
</dbReference>
<feature type="transmembrane region" description="Helical" evidence="11">
    <location>
        <begin position="281"/>
        <end position="302"/>
    </location>
</feature>
<feature type="domain" description="PDZ" evidence="12">
    <location>
        <begin position="109"/>
        <end position="191"/>
    </location>
</feature>
<dbReference type="InterPro" id="IPR004387">
    <property type="entry name" value="Pept_M50_Zn"/>
</dbReference>
<evidence type="ECO:0000256" key="8">
    <source>
        <dbReference type="ARBA" id="ARBA00022989"/>
    </source>
</evidence>
<dbReference type="EC" id="3.4.24.-" evidence="11"/>
<dbReference type="GO" id="GO:0006508">
    <property type="term" value="P:proteolysis"/>
    <property type="evidence" value="ECO:0007669"/>
    <property type="project" value="UniProtKB-KW"/>
</dbReference>
<dbReference type="InterPro" id="IPR001478">
    <property type="entry name" value="PDZ"/>
</dbReference>
<dbReference type="PANTHER" id="PTHR42837">
    <property type="entry name" value="REGULATOR OF SIGMA-E PROTEASE RSEP"/>
    <property type="match status" value="1"/>
</dbReference>
<dbReference type="Gene3D" id="2.30.42.10">
    <property type="match status" value="1"/>
</dbReference>
<keyword evidence="11" id="KW-0479">Metal-binding</keyword>
<dbReference type="GO" id="GO:0046872">
    <property type="term" value="F:metal ion binding"/>
    <property type="evidence" value="ECO:0007669"/>
    <property type="project" value="UniProtKB-KW"/>
</dbReference>
<name>A0A1G2BLE6_9BACT</name>
<keyword evidence="10 11" id="KW-0472">Membrane</keyword>
<dbReference type="CDD" id="cd06163">
    <property type="entry name" value="S2P-M50_PDZ_RseP-like"/>
    <property type="match status" value="1"/>
</dbReference>
<sequence>MLLTILSFIIVLGILVLVHELGHFIAARLAGVQVDEFGFGFPPRVFGHKAGKTLVSINAIPLGGFVRLKGEAGDNAHDPDSYASLRPGKRFIILVAGVVMNFLLAWLLLTVGFMVGTPQEIDSSLPQASVSDSKMLIIEVAPESVADRLGLQPGDTLVSIDGKTFSSPDDVVSYIQAHTENALNLHVARGKTEFEYSAKPEAYKDSPTPILGIATIRAGLVRYGFFTSLWMGARTTVQMSVAVAAALIQLFVLLFTGAGFSDQISGPIGVAILAGQVTRLGIQYVINFTALLSINLGILNALPIPALDGGRMLFIVIEKIKGKAVSAKIESLAHSIGFIVLIALVAFVTYRDILRFGGSLFK</sequence>
<dbReference type="Pfam" id="PF17820">
    <property type="entry name" value="PDZ_6"/>
    <property type="match status" value="1"/>
</dbReference>
<evidence type="ECO:0000313" key="13">
    <source>
        <dbReference type="EMBL" id="OGY90038.1"/>
    </source>
</evidence>
<feature type="transmembrane region" description="Helical" evidence="11">
    <location>
        <begin position="241"/>
        <end position="261"/>
    </location>
</feature>
<dbReference type="Pfam" id="PF02163">
    <property type="entry name" value="Peptidase_M50"/>
    <property type="match status" value="1"/>
</dbReference>
<comment type="cofactor">
    <cofactor evidence="1 11">
        <name>Zn(2+)</name>
        <dbReference type="ChEBI" id="CHEBI:29105"/>
    </cofactor>
</comment>
<proteinExistence type="inferred from homology"/>
<accession>A0A1G2BLE6</accession>
<comment type="subcellular location">
    <subcellularLocation>
        <location evidence="2">Membrane</location>
        <topology evidence="2">Multi-pass membrane protein</topology>
    </subcellularLocation>
</comment>
<dbReference type="InterPro" id="IPR036034">
    <property type="entry name" value="PDZ_sf"/>
</dbReference>
<dbReference type="GO" id="GO:0004222">
    <property type="term" value="F:metalloendopeptidase activity"/>
    <property type="evidence" value="ECO:0007669"/>
    <property type="project" value="InterPro"/>
</dbReference>
<keyword evidence="4 13" id="KW-0645">Protease</keyword>
<dbReference type="SMART" id="SM00228">
    <property type="entry name" value="PDZ"/>
    <property type="match status" value="1"/>
</dbReference>